<keyword evidence="1" id="KW-0812">Transmembrane</keyword>
<protein>
    <submittedName>
        <fullName evidence="2">Uncharacterized protein</fullName>
    </submittedName>
</protein>
<dbReference type="AlphaFoldDB" id="A0A0A0LL18"/>
<reference evidence="2 3" key="4">
    <citation type="journal article" date="2011" name="BMC Genomics">
        <title>RNA-Seq improves annotation of protein-coding genes in the cucumber genome.</title>
        <authorList>
            <person name="Li Z."/>
            <person name="Zhang Z."/>
            <person name="Yan P."/>
            <person name="Huang S."/>
            <person name="Fei Z."/>
            <person name="Lin K."/>
        </authorList>
    </citation>
    <scope>NUCLEOTIDE SEQUENCE [LARGE SCALE GENOMIC DNA]</scope>
    <source>
        <strain evidence="3">cv. 9930</strain>
    </source>
</reference>
<evidence type="ECO:0000256" key="1">
    <source>
        <dbReference type="SAM" id="Phobius"/>
    </source>
</evidence>
<proteinExistence type="predicted"/>
<reference evidence="2 3" key="2">
    <citation type="journal article" date="2009" name="PLoS ONE">
        <title>An integrated genetic and cytogenetic map of the cucumber genome.</title>
        <authorList>
            <person name="Ren Y."/>
            <person name="Zhang Z."/>
            <person name="Liu J."/>
            <person name="Staub J.E."/>
            <person name="Han Y."/>
            <person name="Cheng Z."/>
            <person name="Li X."/>
            <person name="Lu J."/>
            <person name="Miao H."/>
            <person name="Kang H."/>
            <person name="Xie B."/>
            <person name="Gu X."/>
            <person name="Wang X."/>
            <person name="Du Y."/>
            <person name="Jin W."/>
            <person name="Huang S."/>
        </authorList>
    </citation>
    <scope>NUCLEOTIDE SEQUENCE [LARGE SCALE GENOMIC DNA]</scope>
    <source>
        <strain evidence="3">cv. 9930</strain>
    </source>
</reference>
<keyword evidence="1" id="KW-1133">Transmembrane helix</keyword>
<keyword evidence="3" id="KW-1185">Reference proteome</keyword>
<feature type="transmembrane region" description="Helical" evidence="1">
    <location>
        <begin position="6"/>
        <end position="25"/>
    </location>
</feature>
<dbReference type="Proteomes" id="UP000029981">
    <property type="component" value="Chromosome 2"/>
</dbReference>
<accession>A0A0A0LL18</accession>
<reference evidence="2 3" key="1">
    <citation type="journal article" date="2009" name="Nat. Genet.">
        <title>The genome of the cucumber, Cucumis sativus L.</title>
        <authorList>
            <person name="Huang S."/>
            <person name="Li R."/>
            <person name="Zhang Z."/>
            <person name="Li L."/>
            <person name="Gu X."/>
            <person name="Fan W."/>
            <person name="Lucas W.J."/>
            <person name="Wang X."/>
            <person name="Xie B."/>
            <person name="Ni P."/>
            <person name="Ren Y."/>
            <person name="Zhu H."/>
            <person name="Li J."/>
            <person name="Lin K."/>
            <person name="Jin W."/>
            <person name="Fei Z."/>
            <person name="Li G."/>
            <person name="Staub J."/>
            <person name="Kilian A."/>
            <person name="van der Vossen E.A."/>
            <person name="Wu Y."/>
            <person name="Guo J."/>
            <person name="He J."/>
            <person name="Jia Z."/>
            <person name="Ren Y."/>
            <person name="Tian G."/>
            <person name="Lu Y."/>
            <person name="Ruan J."/>
            <person name="Qian W."/>
            <person name="Wang M."/>
            <person name="Huang Q."/>
            <person name="Li B."/>
            <person name="Xuan Z."/>
            <person name="Cao J."/>
            <person name="Asan"/>
            <person name="Wu Z."/>
            <person name="Zhang J."/>
            <person name="Cai Q."/>
            <person name="Bai Y."/>
            <person name="Zhao B."/>
            <person name="Han Y."/>
            <person name="Li Y."/>
            <person name="Li X."/>
            <person name="Wang S."/>
            <person name="Shi Q."/>
            <person name="Liu S."/>
            <person name="Cho W.K."/>
            <person name="Kim J.Y."/>
            <person name="Xu Y."/>
            <person name="Heller-Uszynska K."/>
            <person name="Miao H."/>
            <person name="Cheng Z."/>
            <person name="Zhang S."/>
            <person name="Wu J."/>
            <person name="Yang Y."/>
            <person name="Kang H."/>
            <person name="Li M."/>
            <person name="Liang H."/>
            <person name="Ren X."/>
            <person name="Shi Z."/>
            <person name="Wen M."/>
            <person name="Jian M."/>
            <person name="Yang H."/>
            <person name="Zhang G."/>
            <person name="Yang Z."/>
            <person name="Chen R."/>
            <person name="Liu S."/>
            <person name="Li J."/>
            <person name="Ma L."/>
            <person name="Liu H."/>
            <person name="Zhou Y."/>
            <person name="Zhao J."/>
            <person name="Fang X."/>
            <person name="Li G."/>
            <person name="Fang L."/>
            <person name="Li Y."/>
            <person name="Liu D."/>
            <person name="Zheng H."/>
            <person name="Zhang Y."/>
            <person name="Qin N."/>
            <person name="Li Z."/>
            <person name="Yang G."/>
            <person name="Yang S."/>
            <person name="Bolund L."/>
            <person name="Kristiansen K."/>
            <person name="Zheng H."/>
            <person name="Li S."/>
            <person name="Zhang X."/>
            <person name="Yang H."/>
            <person name="Wang J."/>
            <person name="Sun R."/>
            <person name="Zhang B."/>
            <person name="Jiang S."/>
            <person name="Wang J."/>
            <person name="Du Y."/>
            <person name="Li S."/>
        </authorList>
    </citation>
    <scope>NUCLEOTIDE SEQUENCE [LARGE SCALE GENOMIC DNA]</scope>
    <source>
        <strain evidence="3">cv. 9930</strain>
    </source>
</reference>
<organism evidence="2 3">
    <name type="scientific">Cucumis sativus</name>
    <name type="common">Cucumber</name>
    <dbReference type="NCBI Taxonomy" id="3659"/>
    <lineage>
        <taxon>Eukaryota</taxon>
        <taxon>Viridiplantae</taxon>
        <taxon>Streptophyta</taxon>
        <taxon>Embryophyta</taxon>
        <taxon>Tracheophyta</taxon>
        <taxon>Spermatophyta</taxon>
        <taxon>Magnoliopsida</taxon>
        <taxon>eudicotyledons</taxon>
        <taxon>Gunneridae</taxon>
        <taxon>Pentapetalae</taxon>
        <taxon>rosids</taxon>
        <taxon>fabids</taxon>
        <taxon>Cucurbitales</taxon>
        <taxon>Cucurbitaceae</taxon>
        <taxon>Benincaseae</taxon>
        <taxon>Cucumis</taxon>
    </lineage>
</organism>
<name>A0A0A0LL18_CUCSA</name>
<dbReference type="EMBL" id="CM002923">
    <property type="protein sequence ID" value="KGN61437.1"/>
    <property type="molecule type" value="Genomic_DNA"/>
</dbReference>
<evidence type="ECO:0000313" key="3">
    <source>
        <dbReference type="Proteomes" id="UP000029981"/>
    </source>
</evidence>
<sequence>MSFYRFHFIVASFFFFLCFSFSLFSPIALPPSLSNLSNKVSTCLRLLLYFLLFPDSLLLIASSRTYYSAIVVSNNEFELMERHHFIDIGRVNCLIRCTTFRVDEAE</sequence>
<keyword evidence="1" id="KW-0472">Membrane</keyword>
<evidence type="ECO:0000313" key="2">
    <source>
        <dbReference type="EMBL" id="KGN61437.1"/>
    </source>
</evidence>
<dbReference type="Gramene" id="KGN61437">
    <property type="protein sequence ID" value="KGN61437"/>
    <property type="gene ID" value="Csa_2G122010"/>
</dbReference>
<gene>
    <name evidence="2" type="ORF">Csa_2G122010</name>
</gene>
<reference evidence="2 3" key="3">
    <citation type="journal article" date="2010" name="BMC Genomics">
        <title>Transcriptome sequencing and comparative analysis of cucumber flowers with different sex types.</title>
        <authorList>
            <person name="Guo S."/>
            <person name="Zheng Y."/>
            <person name="Joung J.G."/>
            <person name="Liu S."/>
            <person name="Zhang Z."/>
            <person name="Crasta O.R."/>
            <person name="Sobral B.W."/>
            <person name="Xu Y."/>
            <person name="Huang S."/>
            <person name="Fei Z."/>
        </authorList>
    </citation>
    <scope>NUCLEOTIDE SEQUENCE [LARGE SCALE GENOMIC DNA]</scope>
    <source>
        <strain evidence="3">cv. 9930</strain>
    </source>
</reference>
<feature type="transmembrane region" description="Helical" evidence="1">
    <location>
        <begin position="46"/>
        <end position="67"/>
    </location>
</feature>